<dbReference type="OrthoDB" id="29673at2157"/>
<dbReference type="GeneID" id="9752509"/>
<evidence type="ECO:0000313" key="2">
    <source>
        <dbReference type="EMBL" id="ADN50954.1"/>
    </source>
</evidence>
<dbReference type="STRING" id="572478.Vdis_1572"/>
<dbReference type="AlphaFoldDB" id="E1QTG1"/>
<dbReference type="RefSeq" id="WP_013336679.1">
    <property type="nucleotide sequence ID" value="NC_014537.1"/>
</dbReference>
<proteinExistence type="predicted"/>
<dbReference type="EMBL" id="CP002100">
    <property type="protein sequence ID" value="ADN50954.1"/>
    <property type="molecule type" value="Genomic_DNA"/>
</dbReference>
<sequence>MSYWVVWMIRAYLRRAWRVGRTYYLVTLITLLAVMVFVIAQFVFIIITVNPENIHGVKMPIEEAVAFTRVLMLIILIGMTSLMVSLLSATIVLGTIQADIQNGVFEVLFGNGVSDRDLIKALYIVGLSSFVVFYLLAEALMIIPLYIVIPKILSTLMVATLLAPFGVGLFTTGLSVLIGLSKPKYFKISTGIGSTKNLAFTMVSLPGLIILFSIMIPIITTATSATSYPAALLRVLNVELIIVSIVMAVLSVIIAFKTPVNRVGLIMRGEEP</sequence>
<keyword evidence="3" id="KW-1185">Reference proteome</keyword>
<feature type="transmembrane region" description="Helical" evidence="1">
    <location>
        <begin position="198"/>
        <end position="219"/>
    </location>
</feature>
<feature type="transmembrane region" description="Helical" evidence="1">
    <location>
        <begin position="231"/>
        <end position="256"/>
    </location>
</feature>
<evidence type="ECO:0000313" key="3">
    <source>
        <dbReference type="Proteomes" id="UP000006681"/>
    </source>
</evidence>
<dbReference type="KEGG" id="vdi:Vdis_1572"/>
<feature type="transmembrane region" description="Helical" evidence="1">
    <location>
        <begin position="23"/>
        <end position="47"/>
    </location>
</feature>
<organism evidence="2 3">
    <name type="scientific">Vulcanisaeta distributa (strain DSM 14429 / JCM 11212 / NBRC 100878 / IC-017)</name>
    <dbReference type="NCBI Taxonomy" id="572478"/>
    <lineage>
        <taxon>Archaea</taxon>
        <taxon>Thermoproteota</taxon>
        <taxon>Thermoprotei</taxon>
        <taxon>Thermoproteales</taxon>
        <taxon>Thermoproteaceae</taxon>
        <taxon>Vulcanisaeta</taxon>
    </lineage>
</organism>
<keyword evidence="1" id="KW-0812">Transmembrane</keyword>
<accession>E1QTG1</accession>
<feature type="transmembrane region" description="Helical" evidence="1">
    <location>
        <begin position="155"/>
        <end position="178"/>
    </location>
</feature>
<keyword evidence="1" id="KW-1133">Transmembrane helix</keyword>
<gene>
    <name evidence="2" type="ordered locus">Vdis_1572</name>
</gene>
<dbReference type="HOGENOM" id="CLU_1021654_0_0_2"/>
<protein>
    <submittedName>
        <fullName evidence="2">Uncharacterized protein</fullName>
    </submittedName>
</protein>
<keyword evidence="1" id="KW-0472">Membrane</keyword>
<name>E1QTG1_VULDI</name>
<evidence type="ECO:0000256" key="1">
    <source>
        <dbReference type="SAM" id="Phobius"/>
    </source>
</evidence>
<reference evidence="2 3" key="1">
    <citation type="journal article" date="2010" name="Stand. Genomic Sci.">
        <title>Complete genome sequence of Vulcanisaeta distributa type strain (IC-017).</title>
        <authorList>
            <person name="Mavromatis K."/>
            <person name="Sikorski J."/>
            <person name="Pabst E."/>
            <person name="Teshima H."/>
            <person name="Lapidus A."/>
            <person name="Lucas S."/>
            <person name="Nolan M."/>
            <person name="Glavina Del Rio T."/>
            <person name="Cheng J.F."/>
            <person name="Bruce D."/>
            <person name="Goodwin L."/>
            <person name="Pitluck S."/>
            <person name="Liolios K."/>
            <person name="Ivanova N."/>
            <person name="Mikhailova N."/>
            <person name="Pati A."/>
            <person name="Chen A."/>
            <person name="Palaniappan K."/>
            <person name="Land M."/>
            <person name="Hauser L."/>
            <person name="Chang Y.J."/>
            <person name="Jeffries C.D."/>
            <person name="Rohde M."/>
            <person name="Spring S."/>
            <person name="Goker M."/>
            <person name="Wirth R."/>
            <person name="Woyke T."/>
            <person name="Bristow J."/>
            <person name="Eisen J.A."/>
            <person name="Markowitz V."/>
            <person name="Hugenholtz P."/>
            <person name="Klenk H.P."/>
            <person name="Kyrpides N.C."/>
        </authorList>
    </citation>
    <scope>NUCLEOTIDE SEQUENCE [LARGE SCALE GENOMIC DNA]</scope>
    <source>
        <strain evidence="3">DSM 14429 / JCM 11212 / NBRC 100878 / IC-017</strain>
    </source>
</reference>
<dbReference type="Proteomes" id="UP000006681">
    <property type="component" value="Chromosome"/>
</dbReference>
<feature type="transmembrane region" description="Helical" evidence="1">
    <location>
        <begin position="121"/>
        <end position="149"/>
    </location>
</feature>
<reference evidence="3" key="2">
    <citation type="journal article" date="2010" name="Stand. Genomic Sci.">
        <title>Complete genome sequence of Vulcanisaeta distributa type strain (IC-017T).</title>
        <authorList>
            <person name="Mavromatis K."/>
            <person name="Sikorski J."/>
            <person name="Pabst E."/>
            <person name="Teshima H."/>
            <person name="Lapidus A."/>
            <person name="Lucas S."/>
            <person name="Nolan M."/>
            <person name="Glavina Del Rio T."/>
            <person name="Cheng J."/>
            <person name="Bruce D."/>
            <person name="Goodwin L."/>
            <person name="Pitluck S."/>
            <person name="Liolios K."/>
            <person name="Ivanova N."/>
            <person name="Mikhailova N."/>
            <person name="Pati A."/>
            <person name="Chen A."/>
            <person name="Palaniappan K."/>
            <person name="Land M."/>
            <person name="Hauser L."/>
            <person name="Chang Y."/>
            <person name="Jeffries C."/>
            <person name="Rohde M."/>
            <person name="Spring S."/>
            <person name="Goker M."/>
            <person name="Wirth R."/>
            <person name="Woyke T."/>
            <person name="Bristow J."/>
            <person name="Eisen J."/>
            <person name="Markowitz V."/>
            <person name="Hugenholtz P."/>
            <person name="Klenk H."/>
            <person name="Kyrpides N."/>
        </authorList>
    </citation>
    <scope>NUCLEOTIDE SEQUENCE [LARGE SCALE GENOMIC DNA]</scope>
    <source>
        <strain evidence="3">DSM 14429 / JCM 11212 / NBRC 100878 / IC-017</strain>
    </source>
</reference>
<feature type="transmembrane region" description="Helical" evidence="1">
    <location>
        <begin position="67"/>
        <end position="93"/>
    </location>
</feature>